<dbReference type="Proteomes" id="UP000005239">
    <property type="component" value="Unassembled WGS sequence"/>
</dbReference>
<dbReference type="EnsemblMetazoa" id="PPA44684.1">
    <property type="protein sequence ID" value="PPA44684.1"/>
    <property type="gene ID" value="WBGene00283053"/>
</dbReference>
<accession>A0A8R1V1X0</accession>
<accession>A0A2A6CRX1</accession>
<evidence type="ECO:0000313" key="1">
    <source>
        <dbReference type="EnsemblMetazoa" id="PPA44684.1"/>
    </source>
</evidence>
<organism evidence="1 2">
    <name type="scientific">Pristionchus pacificus</name>
    <name type="common">Parasitic nematode worm</name>
    <dbReference type="NCBI Taxonomy" id="54126"/>
    <lineage>
        <taxon>Eukaryota</taxon>
        <taxon>Metazoa</taxon>
        <taxon>Ecdysozoa</taxon>
        <taxon>Nematoda</taxon>
        <taxon>Chromadorea</taxon>
        <taxon>Rhabditida</taxon>
        <taxon>Rhabditina</taxon>
        <taxon>Diplogasteromorpha</taxon>
        <taxon>Diplogasteroidea</taxon>
        <taxon>Neodiplogasteridae</taxon>
        <taxon>Pristionchus</taxon>
    </lineage>
</organism>
<reference evidence="1" key="2">
    <citation type="submission" date="2022-06" db="UniProtKB">
        <authorList>
            <consortium name="EnsemblMetazoa"/>
        </authorList>
    </citation>
    <scope>IDENTIFICATION</scope>
    <source>
        <strain evidence="1">PS312</strain>
    </source>
</reference>
<gene>
    <name evidence="1" type="primary">WBGene00283053</name>
</gene>
<name>A0A2A6CRX1_PRIPA</name>
<dbReference type="AlphaFoldDB" id="A0A2A6CRX1"/>
<reference evidence="2" key="1">
    <citation type="journal article" date="2008" name="Nat. Genet.">
        <title>The Pristionchus pacificus genome provides a unique perspective on nematode lifestyle and parasitism.</title>
        <authorList>
            <person name="Dieterich C."/>
            <person name="Clifton S.W."/>
            <person name="Schuster L.N."/>
            <person name="Chinwalla A."/>
            <person name="Delehaunty K."/>
            <person name="Dinkelacker I."/>
            <person name="Fulton L."/>
            <person name="Fulton R."/>
            <person name="Godfrey J."/>
            <person name="Minx P."/>
            <person name="Mitreva M."/>
            <person name="Roeseler W."/>
            <person name="Tian H."/>
            <person name="Witte H."/>
            <person name="Yang S.P."/>
            <person name="Wilson R.K."/>
            <person name="Sommer R.J."/>
        </authorList>
    </citation>
    <scope>NUCLEOTIDE SEQUENCE [LARGE SCALE GENOMIC DNA]</scope>
    <source>
        <strain evidence="2">PS312</strain>
    </source>
</reference>
<protein>
    <submittedName>
        <fullName evidence="1">Uncharacterized protein</fullName>
    </submittedName>
</protein>
<sequence length="85" mass="9112">MQSIGHPGSIPAFGPSNLVPLDIQTPPFVLNMTSEQLACGPLFFRLDSGLRNAGRTRQLVDGDRSGGDGVDTEVLIYRSGWNPSI</sequence>
<keyword evidence="2" id="KW-1185">Reference proteome</keyword>
<proteinExistence type="predicted"/>
<evidence type="ECO:0000313" key="2">
    <source>
        <dbReference type="Proteomes" id="UP000005239"/>
    </source>
</evidence>